<dbReference type="Proteomes" id="UP001196413">
    <property type="component" value="Unassembled WGS sequence"/>
</dbReference>
<protein>
    <submittedName>
        <fullName evidence="1">Uncharacterized protein</fullName>
    </submittedName>
</protein>
<accession>A0AAD5QG62</accession>
<sequence length="84" mass="9369">MYFTTTCGRSNNVCSYKLHVNFRNSLDHEHHHGELVDSDVAKCSEQSGANAGFGPVSITVLLGNCLCQLKRNLNTDMLEENILR</sequence>
<dbReference type="AlphaFoldDB" id="A0AAD5QG62"/>
<organism evidence="1 2">
    <name type="scientific">Parelaphostrongylus tenuis</name>
    <name type="common">Meningeal worm</name>
    <dbReference type="NCBI Taxonomy" id="148309"/>
    <lineage>
        <taxon>Eukaryota</taxon>
        <taxon>Metazoa</taxon>
        <taxon>Ecdysozoa</taxon>
        <taxon>Nematoda</taxon>
        <taxon>Chromadorea</taxon>
        <taxon>Rhabditida</taxon>
        <taxon>Rhabditina</taxon>
        <taxon>Rhabditomorpha</taxon>
        <taxon>Strongyloidea</taxon>
        <taxon>Metastrongylidae</taxon>
        <taxon>Parelaphostrongylus</taxon>
    </lineage>
</organism>
<evidence type="ECO:0000313" key="1">
    <source>
        <dbReference type="EMBL" id="KAJ1346525.1"/>
    </source>
</evidence>
<keyword evidence="2" id="KW-1185">Reference proteome</keyword>
<comment type="caution">
    <text evidence="1">The sequence shown here is derived from an EMBL/GenBank/DDBJ whole genome shotgun (WGS) entry which is preliminary data.</text>
</comment>
<name>A0AAD5QG62_PARTN</name>
<gene>
    <name evidence="1" type="ORF">KIN20_001336</name>
</gene>
<dbReference type="EMBL" id="JAHQIW010000185">
    <property type="protein sequence ID" value="KAJ1346525.1"/>
    <property type="molecule type" value="Genomic_DNA"/>
</dbReference>
<proteinExistence type="predicted"/>
<evidence type="ECO:0000313" key="2">
    <source>
        <dbReference type="Proteomes" id="UP001196413"/>
    </source>
</evidence>
<reference evidence="1" key="1">
    <citation type="submission" date="2021-06" db="EMBL/GenBank/DDBJ databases">
        <title>Parelaphostrongylus tenuis whole genome reference sequence.</title>
        <authorList>
            <person name="Garwood T.J."/>
            <person name="Larsen P.A."/>
            <person name="Fountain-Jones N.M."/>
            <person name="Garbe J.R."/>
            <person name="Macchietto M.G."/>
            <person name="Kania S.A."/>
            <person name="Gerhold R.W."/>
            <person name="Richards J.E."/>
            <person name="Wolf T.M."/>
        </authorList>
    </citation>
    <scope>NUCLEOTIDE SEQUENCE</scope>
    <source>
        <strain evidence="1">MNPRO001-30</strain>
        <tissue evidence="1">Meninges</tissue>
    </source>
</reference>